<keyword evidence="2" id="KW-1185">Reference proteome</keyword>
<proteinExistence type="predicted"/>
<accession>A0A915ACR2</accession>
<evidence type="ECO:0000256" key="1">
    <source>
        <dbReference type="SAM" id="MobiDB-lite"/>
    </source>
</evidence>
<dbReference type="WBParaSite" id="PgR005X_g170_t01">
    <property type="protein sequence ID" value="PgR005X_g170_t01"/>
    <property type="gene ID" value="PgR005X_g170"/>
</dbReference>
<dbReference type="AlphaFoldDB" id="A0A915ACR2"/>
<organism evidence="2 3">
    <name type="scientific">Parascaris univalens</name>
    <name type="common">Nematode worm</name>
    <dbReference type="NCBI Taxonomy" id="6257"/>
    <lineage>
        <taxon>Eukaryota</taxon>
        <taxon>Metazoa</taxon>
        <taxon>Ecdysozoa</taxon>
        <taxon>Nematoda</taxon>
        <taxon>Chromadorea</taxon>
        <taxon>Rhabditida</taxon>
        <taxon>Spirurina</taxon>
        <taxon>Ascaridomorpha</taxon>
        <taxon>Ascaridoidea</taxon>
        <taxon>Ascarididae</taxon>
        <taxon>Parascaris</taxon>
    </lineage>
</organism>
<reference evidence="3" key="1">
    <citation type="submission" date="2022-11" db="UniProtKB">
        <authorList>
            <consortium name="WormBaseParasite"/>
        </authorList>
    </citation>
    <scope>IDENTIFICATION</scope>
</reference>
<protein>
    <submittedName>
        <fullName evidence="3">Uncharacterized protein</fullName>
    </submittedName>
</protein>
<dbReference type="Proteomes" id="UP000887569">
    <property type="component" value="Unplaced"/>
</dbReference>
<sequence length="89" mass="10217">MPALIREPVLRVHRHLPKLPPLAGILRTQTLKPLRHDEKLSPPQRNYNSSLQKAESHSTTTRQTAELLSEECSAQMFTTSFQEKNNSRQ</sequence>
<evidence type="ECO:0000313" key="2">
    <source>
        <dbReference type="Proteomes" id="UP000887569"/>
    </source>
</evidence>
<name>A0A915ACR2_PARUN</name>
<feature type="compositionally biased region" description="Polar residues" evidence="1">
    <location>
        <begin position="43"/>
        <end position="61"/>
    </location>
</feature>
<feature type="region of interest" description="Disordered" evidence="1">
    <location>
        <begin position="34"/>
        <end position="61"/>
    </location>
</feature>
<evidence type="ECO:0000313" key="3">
    <source>
        <dbReference type="WBParaSite" id="PgR005X_g170_t01"/>
    </source>
</evidence>